<organism evidence="2 3">
    <name type="scientific">Erwinia phage pEa_SNUABM_5</name>
    <dbReference type="NCBI Taxonomy" id="2797313"/>
    <lineage>
        <taxon>Viruses</taxon>
        <taxon>Duplodnaviria</taxon>
        <taxon>Heunggongvirae</taxon>
        <taxon>Uroviricota</taxon>
        <taxon>Caudoviricetes</taxon>
        <taxon>Rivsvirus</taxon>
        <taxon>Rivsvirus SNUABM5</taxon>
    </lineage>
</organism>
<evidence type="ECO:0000313" key="2">
    <source>
        <dbReference type="EMBL" id="QQO90286.1"/>
    </source>
</evidence>
<evidence type="ECO:0000256" key="1">
    <source>
        <dbReference type="SAM" id="MobiDB-lite"/>
    </source>
</evidence>
<keyword evidence="3" id="KW-1185">Reference proteome</keyword>
<dbReference type="Proteomes" id="UP000596123">
    <property type="component" value="Segment"/>
</dbReference>
<proteinExistence type="predicted"/>
<feature type="compositionally biased region" description="Acidic residues" evidence="1">
    <location>
        <begin position="228"/>
        <end position="241"/>
    </location>
</feature>
<dbReference type="EMBL" id="MW366843">
    <property type="protein sequence ID" value="QQO90286.1"/>
    <property type="molecule type" value="Genomic_DNA"/>
</dbReference>
<accession>A0A7T8IVP4</accession>
<gene>
    <name evidence="2" type="ORF">pEaSNUABM5_00144</name>
</gene>
<evidence type="ECO:0000313" key="3">
    <source>
        <dbReference type="Proteomes" id="UP000596123"/>
    </source>
</evidence>
<reference evidence="2 3" key="1">
    <citation type="submission" date="2020-12" db="EMBL/GenBank/DDBJ databases">
        <title>Complete genome sequence of Erwinia phage pEa_SNUABM_5.</title>
        <authorList>
            <person name="Kim S.G."/>
            <person name="Lee S.B."/>
            <person name="Kwon J."/>
            <person name="Park S.C."/>
        </authorList>
    </citation>
    <scope>NUCLEOTIDE SEQUENCE [LARGE SCALE GENOMIC DNA]</scope>
</reference>
<name>A0A7T8IVP4_9CAUD</name>
<sequence>MSIKDIIKNSTSLKATIFGIQRQFRNGFGLQRFVWTVHNNPKQGIRALNAQSTDYPYGWIKFNSMALNRELMQNPKTAGRYGTGWALNEDPDNAIVVQNYYFPMIINAEATVKFMSIDDALAFCQQFMVAAIVELLAFEVQMPTTKFTVRVLLEGDSVPLPYIEDLDDGSTPGSFEIILPLTIQTKIGFSTDQAKINNYGEVTIDTKLDIDDYDPSVKDLPPVPTGDGFDDVEEDDDNVHP</sequence>
<protein>
    <submittedName>
        <fullName evidence="2">Putative tail completion protein</fullName>
    </submittedName>
</protein>
<feature type="region of interest" description="Disordered" evidence="1">
    <location>
        <begin position="213"/>
        <end position="241"/>
    </location>
</feature>